<evidence type="ECO:0000313" key="8">
    <source>
        <dbReference type="EMBL" id="MFD1835532.1"/>
    </source>
</evidence>
<keyword evidence="2" id="KW-1003">Cell membrane</keyword>
<comment type="caution">
    <text evidence="8">The sequence shown here is derived from an EMBL/GenBank/DDBJ whole genome shotgun (WGS) entry which is preliminary data.</text>
</comment>
<evidence type="ECO:0000256" key="2">
    <source>
        <dbReference type="ARBA" id="ARBA00022475"/>
    </source>
</evidence>
<feature type="transmembrane region" description="Helical" evidence="6">
    <location>
        <begin position="97"/>
        <end position="118"/>
    </location>
</feature>
<dbReference type="InterPro" id="IPR011701">
    <property type="entry name" value="MFS"/>
</dbReference>
<dbReference type="EMBL" id="JBHUFL010000002">
    <property type="protein sequence ID" value="MFD1835532.1"/>
    <property type="molecule type" value="Genomic_DNA"/>
</dbReference>
<keyword evidence="9" id="KW-1185">Reference proteome</keyword>
<feature type="transmembrane region" description="Helical" evidence="6">
    <location>
        <begin position="71"/>
        <end position="91"/>
    </location>
</feature>
<evidence type="ECO:0000256" key="5">
    <source>
        <dbReference type="ARBA" id="ARBA00023136"/>
    </source>
</evidence>
<feature type="transmembrane region" description="Helical" evidence="6">
    <location>
        <begin position="202"/>
        <end position="220"/>
    </location>
</feature>
<protein>
    <submittedName>
        <fullName evidence="8">MFS transporter</fullName>
    </submittedName>
</protein>
<evidence type="ECO:0000256" key="6">
    <source>
        <dbReference type="SAM" id="Phobius"/>
    </source>
</evidence>
<dbReference type="Proteomes" id="UP001597280">
    <property type="component" value="Unassembled WGS sequence"/>
</dbReference>
<dbReference type="PANTHER" id="PTHR43124:SF3">
    <property type="entry name" value="CHLORAMPHENICOL EFFLUX PUMP RV0191"/>
    <property type="match status" value="1"/>
</dbReference>
<accession>A0ABW4PZ87</accession>
<keyword evidence="5 6" id="KW-0472">Membrane</keyword>
<dbReference type="Gene3D" id="1.20.1250.20">
    <property type="entry name" value="MFS general substrate transporter like domains"/>
    <property type="match status" value="1"/>
</dbReference>
<feature type="transmembrane region" description="Helical" evidence="6">
    <location>
        <begin position="327"/>
        <end position="349"/>
    </location>
</feature>
<feature type="transmembrane region" description="Helical" evidence="6">
    <location>
        <begin position="42"/>
        <end position="64"/>
    </location>
</feature>
<dbReference type="SUPFAM" id="SSF103473">
    <property type="entry name" value="MFS general substrate transporter"/>
    <property type="match status" value="1"/>
</dbReference>
<feature type="transmembrane region" description="Helical" evidence="6">
    <location>
        <begin position="267"/>
        <end position="287"/>
    </location>
</feature>
<proteinExistence type="predicted"/>
<dbReference type="RefSeq" id="WP_343904552.1">
    <property type="nucleotide sequence ID" value="NZ_BAAAIS010000002.1"/>
</dbReference>
<keyword evidence="3 6" id="KW-0812">Transmembrane</keyword>
<reference evidence="9" key="1">
    <citation type="journal article" date="2019" name="Int. J. Syst. Evol. Microbiol.">
        <title>The Global Catalogue of Microorganisms (GCM) 10K type strain sequencing project: providing services to taxonomists for standard genome sequencing and annotation.</title>
        <authorList>
            <consortium name="The Broad Institute Genomics Platform"/>
            <consortium name="The Broad Institute Genome Sequencing Center for Infectious Disease"/>
            <person name="Wu L."/>
            <person name="Ma J."/>
        </authorList>
    </citation>
    <scope>NUCLEOTIDE SEQUENCE [LARGE SCALE GENOMIC DNA]</scope>
    <source>
        <strain evidence="9">JCM 11650</strain>
    </source>
</reference>
<feature type="domain" description="Major facilitator superfamily (MFS) profile" evidence="7">
    <location>
        <begin position="1"/>
        <end position="380"/>
    </location>
</feature>
<organism evidence="8 9">
    <name type="scientific">Brachybacterium rhamnosum</name>
    <dbReference type="NCBI Taxonomy" id="173361"/>
    <lineage>
        <taxon>Bacteria</taxon>
        <taxon>Bacillati</taxon>
        <taxon>Actinomycetota</taxon>
        <taxon>Actinomycetes</taxon>
        <taxon>Micrococcales</taxon>
        <taxon>Dermabacteraceae</taxon>
        <taxon>Brachybacterium</taxon>
    </lineage>
</organism>
<dbReference type="PANTHER" id="PTHR43124">
    <property type="entry name" value="PURINE EFFLUX PUMP PBUE"/>
    <property type="match status" value="1"/>
</dbReference>
<feature type="transmembrane region" description="Helical" evidence="6">
    <location>
        <begin position="240"/>
        <end position="260"/>
    </location>
</feature>
<evidence type="ECO:0000256" key="3">
    <source>
        <dbReference type="ARBA" id="ARBA00022692"/>
    </source>
</evidence>
<name>A0ABW4PZ87_9MICO</name>
<gene>
    <name evidence="8" type="ORF">ACFSDA_10650</name>
</gene>
<evidence type="ECO:0000256" key="1">
    <source>
        <dbReference type="ARBA" id="ARBA00004651"/>
    </source>
</evidence>
<sequence length="384" mass="38657">MRKWSGVTSLAVGIFVLITIEELPIGVLPVMSAELGIPEGVAGLAVTVPGLVAAATSVTTPVLVRGLDRRLVLVLALLCVAASALLTVLAPGFGVVLVARVLAGVSIGLYWAVLPIVAVGQVDPARHATALTLAFSGTGGALVLGVPLATWIGTHLGWREAFAVVGAAALVMALLVAVLVRPVRAAVPVTPAMMREAARGRGVRHAVGLTLLLIVAQFATYSYVSPLLQEAGVPLGRTGLLLLLFGVAGMIGNVAIAPVIRRRGAPTAVLVVAAGLTLSLLAVAVLLRTPVAAVLLLPAWGLFAGAASVTIQSFVDSEAGARVEEGTALNSAAFNVSIALGAALGGILLETAGRTGMLAVSVLLGAAGTALVARYRARTGPRTA</sequence>
<dbReference type="PROSITE" id="PS50850">
    <property type="entry name" value="MFS"/>
    <property type="match status" value="1"/>
</dbReference>
<evidence type="ECO:0000313" key="9">
    <source>
        <dbReference type="Proteomes" id="UP001597280"/>
    </source>
</evidence>
<keyword evidence="4 6" id="KW-1133">Transmembrane helix</keyword>
<dbReference type="InterPro" id="IPR036259">
    <property type="entry name" value="MFS_trans_sf"/>
</dbReference>
<feature type="transmembrane region" description="Helical" evidence="6">
    <location>
        <begin position="130"/>
        <end position="149"/>
    </location>
</feature>
<comment type="subcellular location">
    <subcellularLocation>
        <location evidence="1">Cell membrane</location>
        <topology evidence="1">Multi-pass membrane protein</topology>
    </subcellularLocation>
</comment>
<feature type="transmembrane region" description="Helical" evidence="6">
    <location>
        <begin position="355"/>
        <end position="373"/>
    </location>
</feature>
<feature type="transmembrane region" description="Helical" evidence="6">
    <location>
        <begin position="293"/>
        <end position="315"/>
    </location>
</feature>
<feature type="transmembrane region" description="Helical" evidence="6">
    <location>
        <begin position="161"/>
        <end position="181"/>
    </location>
</feature>
<dbReference type="CDD" id="cd17324">
    <property type="entry name" value="MFS_NepI_like"/>
    <property type="match status" value="1"/>
</dbReference>
<evidence type="ECO:0000259" key="7">
    <source>
        <dbReference type="PROSITE" id="PS50850"/>
    </source>
</evidence>
<dbReference type="InterPro" id="IPR050189">
    <property type="entry name" value="MFS_Efflux_Transporters"/>
</dbReference>
<dbReference type="Pfam" id="PF07690">
    <property type="entry name" value="MFS_1"/>
    <property type="match status" value="1"/>
</dbReference>
<dbReference type="InterPro" id="IPR020846">
    <property type="entry name" value="MFS_dom"/>
</dbReference>
<evidence type="ECO:0000256" key="4">
    <source>
        <dbReference type="ARBA" id="ARBA00022989"/>
    </source>
</evidence>